<comment type="caution">
    <text evidence="1">The sequence shown here is derived from an EMBL/GenBank/DDBJ whole genome shotgun (WGS) entry which is preliminary data.</text>
</comment>
<proteinExistence type="predicted"/>
<reference evidence="1" key="1">
    <citation type="submission" date="2022-08" db="EMBL/GenBank/DDBJ databases">
        <title>Genome Sequence of Pycnoporus sanguineus.</title>
        <authorList>
            <person name="Buettner E."/>
        </authorList>
    </citation>
    <scope>NUCLEOTIDE SEQUENCE</scope>
    <source>
        <strain evidence="1">CG-C14</strain>
    </source>
</reference>
<organism evidence="1 2">
    <name type="scientific">Trametes sanguinea</name>
    <dbReference type="NCBI Taxonomy" id="158606"/>
    <lineage>
        <taxon>Eukaryota</taxon>
        <taxon>Fungi</taxon>
        <taxon>Dikarya</taxon>
        <taxon>Basidiomycota</taxon>
        <taxon>Agaricomycotina</taxon>
        <taxon>Agaricomycetes</taxon>
        <taxon>Polyporales</taxon>
        <taxon>Polyporaceae</taxon>
        <taxon>Trametes</taxon>
    </lineage>
</organism>
<dbReference type="EMBL" id="JANSHE010004265">
    <property type="protein sequence ID" value="KAJ2979266.1"/>
    <property type="molecule type" value="Genomic_DNA"/>
</dbReference>
<protein>
    <submittedName>
        <fullName evidence="1">Uncharacterized protein</fullName>
    </submittedName>
</protein>
<accession>A0ACC1NL01</accession>
<gene>
    <name evidence="1" type="ORF">NUW54_g11163</name>
</gene>
<keyword evidence="2" id="KW-1185">Reference proteome</keyword>
<dbReference type="Proteomes" id="UP001144978">
    <property type="component" value="Unassembled WGS sequence"/>
</dbReference>
<evidence type="ECO:0000313" key="1">
    <source>
        <dbReference type="EMBL" id="KAJ2979266.1"/>
    </source>
</evidence>
<sequence length="149" mass="16721">MRMKYIASSPIRAKTLRRRYETYTPPIMTQTTSLQYEAPWPVYALDWCKSAAPGQSLRPRSAFRLGIASLTEDYRNRIAIVGLQDERVLVEDDYTEYPDFVTLVEAQHGYPATRSVAALDREQLRVEPEGGERGTVGDDGGCAEGLGVF</sequence>
<evidence type="ECO:0000313" key="2">
    <source>
        <dbReference type="Proteomes" id="UP001144978"/>
    </source>
</evidence>
<name>A0ACC1NL01_9APHY</name>